<dbReference type="PROSITE" id="PS50977">
    <property type="entry name" value="HTH_TETR_2"/>
    <property type="match status" value="1"/>
</dbReference>
<dbReference type="PANTHER" id="PTHR30328:SF54">
    <property type="entry name" value="HTH-TYPE TRANSCRIPTIONAL REPRESSOR SCO4008"/>
    <property type="match status" value="1"/>
</dbReference>
<accession>A0A859CTT7</accession>
<dbReference type="GO" id="GO:0003677">
    <property type="term" value="F:DNA binding"/>
    <property type="evidence" value="ECO:0007669"/>
    <property type="project" value="UniProtKB-UniRule"/>
</dbReference>
<evidence type="ECO:0000313" key="4">
    <source>
        <dbReference type="EMBL" id="QKK79557.1"/>
    </source>
</evidence>
<dbReference type="InterPro" id="IPR009057">
    <property type="entry name" value="Homeodomain-like_sf"/>
</dbReference>
<feature type="DNA-binding region" description="H-T-H motif" evidence="2">
    <location>
        <begin position="69"/>
        <end position="88"/>
    </location>
</feature>
<dbReference type="PRINTS" id="PR00455">
    <property type="entry name" value="HTHTETR"/>
</dbReference>
<evidence type="ECO:0000256" key="2">
    <source>
        <dbReference type="PROSITE-ProRule" id="PRU00335"/>
    </source>
</evidence>
<dbReference type="Pfam" id="PF08362">
    <property type="entry name" value="TetR_C_3"/>
    <property type="match status" value="1"/>
</dbReference>
<evidence type="ECO:0000313" key="5">
    <source>
        <dbReference type="Proteomes" id="UP000509371"/>
    </source>
</evidence>
<feature type="domain" description="HTH tetR-type" evidence="3">
    <location>
        <begin position="46"/>
        <end position="106"/>
    </location>
</feature>
<dbReference type="Proteomes" id="UP000509371">
    <property type="component" value="Chromosome"/>
</dbReference>
<dbReference type="Gene3D" id="1.10.10.60">
    <property type="entry name" value="Homeodomain-like"/>
    <property type="match status" value="1"/>
</dbReference>
<name>A0A859CTT7_9GAMM</name>
<evidence type="ECO:0000259" key="3">
    <source>
        <dbReference type="PROSITE" id="PS50977"/>
    </source>
</evidence>
<dbReference type="SUPFAM" id="SSF48498">
    <property type="entry name" value="Tetracyclin repressor-like, C-terminal domain"/>
    <property type="match status" value="1"/>
</dbReference>
<evidence type="ECO:0000256" key="1">
    <source>
        <dbReference type="ARBA" id="ARBA00023125"/>
    </source>
</evidence>
<dbReference type="KEGG" id="mpri:MP3633_0821"/>
<dbReference type="Pfam" id="PF00440">
    <property type="entry name" value="TetR_N"/>
    <property type="match status" value="1"/>
</dbReference>
<dbReference type="InterPro" id="IPR036271">
    <property type="entry name" value="Tet_transcr_reg_TetR-rel_C_sf"/>
</dbReference>
<dbReference type="InterPro" id="IPR050109">
    <property type="entry name" value="HTH-type_TetR-like_transc_reg"/>
</dbReference>
<dbReference type="Gene3D" id="1.10.357.10">
    <property type="entry name" value="Tetracycline Repressor, domain 2"/>
    <property type="match status" value="1"/>
</dbReference>
<dbReference type="EMBL" id="CP054301">
    <property type="protein sequence ID" value="QKK79557.1"/>
    <property type="molecule type" value="Genomic_DNA"/>
</dbReference>
<reference evidence="4 5" key="1">
    <citation type="submission" date="2020-06" db="EMBL/GenBank/DDBJ databases">
        <authorList>
            <person name="Voronona O.L."/>
            <person name="Aksenova E.I."/>
            <person name="Kunda M.S."/>
            <person name="Semenov A.N."/>
            <person name="Ryzhova N."/>
        </authorList>
    </citation>
    <scope>NUCLEOTIDE SEQUENCE [LARGE SCALE GENOMIC DNA]</scope>
    <source>
        <strain evidence="4 5">MPKMM3633</strain>
    </source>
</reference>
<organism evidence="4 5">
    <name type="scientific">Marinomonas primoryensis</name>
    <dbReference type="NCBI Taxonomy" id="178399"/>
    <lineage>
        <taxon>Bacteria</taxon>
        <taxon>Pseudomonadati</taxon>
        <taxon>Pseudomonadota</taxon>
        <taxon>Gammaproteobacteria</taxon>
        <taxon>Oceanospirillales</taxon>
        <taxon>Oceanospirillaceae</taxon>
        <taxon>Marinomonas</taxon>
    </lineage>
</organism>
<proteinExistence type="predicted"/>
<dbReference type="InterPro" id="IPR001647">
    <property type="entry name" value="HTH_TetR"/>
</dbReference>
<dbReference type="AlphaFoldDB" id="A0A859CTT7"/>
<protein>
    <submittedName>
        <fullName evidence="4">TetR/AcrR family transcriptional regulator</fullName>
    </submittedName>
</protein>
<dbReference type="SUPFAM" id="SSF46689">
    <property type="entry name" value="Homeodomain-like"/>
    <property type="match status" value="1"/>
</dbReference>
<dbReference type="PANTHER" id="PTHR30328">
    <property type="entry name" value="TRANSCRIPTIONAL REPRESSOR"/>
    <property type="match status" value="1"/>
</dbReference>
<gene>
    <name evidence="4" type="ORF">MP3633_0821</name>
</gene>
<sequence>MLFFLGIAQDGKTIHKHLSLYSYFQRGQPLTEVKRPKDQLKAHIRAQNQTLILETSERVFARQGLAKTTTQMIADEAGLPKANIHYYYRSKKDLLEAVLERILRLWLDSVSEFNVEEGPKHNLTRYISEKIDQSRINKNASKIFAMALIGEETFVLEYLRNLFVTELSREKATIQIWVDKGLMASVPTEHLFISIWAMTQTYADFDAQVKIMLQKDQLVEDDYEEAKQFITRMILAGCQVMEVEV</sequence>
<dbReference type="InterPro" id="IPR013573">
    <property type="entry name" value="Tscrpt_reg_YcdC_C"/>
</dbReference>
<dbReference type="GO" id="GO:0045892">
    <property type="term" value="P:negative regulation of DNA-templated transcription"/>
    <property type="evidence" value="ECO:0007669"/>
    <property type="project" value="InterPro"/>
</dbReference>
<keyword evidence="1 2" id="KW-0238">DNA-binding</keyword>